<evidence type="ECO:0000313" key="3">
    <source>
        <dbReference type="Proteomes" id="UP000030656"/>
    </source>
</evidence>
<dbReference type="OrthoDB" id="445410at2759"/>
<gene>
    <name evidence="2" type="ORF">PFFCH_03103</name>
</gene>
<dbReference type="EMBL" id="KI927965">
    <property type="protein sequence ID" value="ETW29451.1"/>
    <property type="molecule type" value="Genomic_DNA"/>
</dbReference>
<feature type="region of interest" description="Disordered" evidence="1">
    <location>
        <begin position="1"/>
        <end position="23"/>
    </location>
</feature>
<evidence type="ECO:0000256" key="1">
    <source>
        <dbReference type="SAM" id="MobiDB-lite"/>
    </source>
</evidence>
<accession>A0A024VNJ2</accession>
<organism evidence="2 3">
    <name type="scientific">Plasmodium falciparum FCH/4</name>
    <dbReference type="NCBI Taxonomy" id="1036724"/>
    <lineage>
        <taxon>Eukaryota</taxon>
        <taxon>Sar</taxon>
        <taxon>Alveolata</taxon>
        <taxon>Apicomplexa</taxon>
        <taxon>Aconoidasida</taxon>
        <taxon>Haemosporida</taxon>
        <taxon>Plasmodiidae</taxon>
        <taxon>Plasmodium</taxon>
        <taxon>Plasmodium (Laverania)</taxon>
    </lineage>
</organism>
<name>A0A024VNJ2_PLAFA</name>
<dbReference type="AlphaFoldDB" id="A0A024VNJ2"/>
<reference evidence="2 3" key="2">
    <citation type="submission" date="2013-02" db="EMBL/GenBank/DDBJ databases">
        <title>The Genome Sequence of Plasmodium falciparum FCH/4.</title>
        <authorList>
            <consortium name="The Broad Institute Genome Sequencing Platform"/>
            <consortium name="The Broad Institute Genome Sequencing Center for Infectious Disease"/>
            <person name="Neafsey D."/>
            <person name="Cheeseman I."/>
            <person name="Volkman S."/>
            <person name="Adams J."/>
            <person name="Walker B."/>
            <person name="Young S.K."/>
            <person name="Zeng Q."/>
            <person name="Gargeya S."/>
            <person name="Fitzgerald M."/>
            <person name="Haas B."/>
            <person name="Abouelleil A."/>
            <person name="Alvarado L."/>
            <person name="Arachchi H.M."/>
            <person name="Berlin A.M."/>
            <person name="Chapman S.B."/>
            <person name="Dewar J."/>
            <person name="Goldberg J."/>
            <person name="Griggs A."/>
            <person name="Gujja S."/>
            <person name="Hansen M."/>
            <person name="Howarth C."/>
            <person name="Imamovic A."/>
            <person name="Larimer J."/>
            <person name="McCowan C."/>
            <person name="Murphy C."/>
            <person name="Neiman D."/>
            <person name="Pearson M."/>
            <person name="Priest M."/>
            <person name="Roberts A."/>
            <person name="Saif S."/>
            <person name="Shea T."/>
            <person name="Sisk P."/>
            <person name="Sykes S."/>
            <person name="Wortman J."/>
            <person name="Nusbaum C."/>
            <person name="Birren B."/>
        </authorList>
    </citation>
    <scope>NUCLEOTIDE SEQUENCE [LARGE SCALE GENOMIC DNA]</scope>
    <source>
        <strain evidence="2 3">FCH/4</strain>
    </source>
</reference>
<evidence type="ECO:0000313" key="2">
    <source>
        <dbReference type="EMBL" id="ETW29451.1"/>
    </source>
</evidence>
<reference evidence="2 3" key="1">
    <citation type="submission" date="2013-02" db="EMBL/GenBank/DDBJ databases">
        <title>The Genome Annotation of Plasmodium falciparum FCH/4.</title>
        <authorList>
            <consortium name="The Broad Institute Genome Sequencing Platform"/>
            <consortium name="The Broad Institute Genome Sequencing Center for Infectious Disease"/>
            <person name="Neafsey D."/>
            <person name="Hoffman S."/>
            <person name="Volkman S."/>
            <person name="Rosenthal P."/>
            <person name="Walker B."/>
            <person name="Young S.K."/>
            <person name="Zeng Q."/>
            <person name="Gargeya S."/>
            <person name="Fitzgerald M."/>
            <person name="Haas B."/>
            <person name="Abouelleil A."/>
            <person name="Allen A.W."/>
            <person name="Alvarado L."/>
            <person name="Arachchi H.M."/>
            <person name="Berlin A.M."/>
            <person name="Chapman S.B."/>
            <person name="Gainer-Dewar J."/>
            <person name="Goldberg J."/>
            <person name="Griggs A."/>
            <person name="Gujja S."/>
            <person name="Hansen M."/>
            <person name="Howarth C."/>
            <person name="Imamovic A."/>
            <person name="Ireland A."/>
            <person name="Larimer J."/>
            <person name="McCowan C."/>
            <person name="Murphy C."/>
            <person name="Pearson M."/>
            <person name="Poon T.W."/>
            <person name="Priest M."/>
            <person name="Roberts A."/>
            <person name="Saif S."/>
            <person name="Shea T."/>
            <person name="Sisk P."/>
            <person name="Sykes S."/>
            <person name="Wortman J."/>
            <person name="Nusbaum C."/>
            <person name="Birren B."/>
        </authorList>
    </citation>
    <scope>NUCLEOTIDE SEQUENCE [LARGE SCALE GENOMIC DNA]</scope>
    <source>
        <strain evidence="2 3">FCH/4</strain>
    </source>
</reference>
<proteinExistence type="predicted"/>
<sequence length="56" mass="6588">MSVDCNANPRHKQVLSNPPPRSRGIPKYLEKYIFYKQAPRNPRYKSQFITMYTAGK</sequence>
<dbReference type="Proteomes" id="UP000030656">
    <property type="component" value="Unassembled WGS sequence"/>
</dbReference>
<protein>
    <submittedName>
        <fullName evidence="2">Uncharacterized protein</fullName>
    </submittedName>
</protein>